<dbReference type="InterPro" id="IPR013655">
    <property type="entry name" value="PAS_fold_3"/>
</dbReference>
<reference evidence="2 3" key="1">
    <citation type="submission" date="2014-01" db="EMBL/GenBank/DDBJ databases">
        <title>Sulfitobacter sp. H3 (MCCC 1A00686) Genome Sequencing.</title>
        <authorList>
            <person name="Lai Q."/>
            <person name="Hong Z."/>
        </authorList>
    </citation>
    <scope>NUCLEOTIDE SEQUENCE [LARGE SCALE GENOMIC DNA]</scope>
    <source>
        <strain evidence="2 3">H3</strain>
    </source>
</reference>
<dbReference type="RefSeq" id="WP_051694571.1">
    <property type="nucleotide sequence ID" value="NZ_CP054599.1"/>
</dbReference>
<dbReference type="CDD" id="cd00130">
    <property type="entry name" value="PAS"/>
    <property type="match status" value="1"/>
</dbReference>
<sequence>MSNDHPTRETDRFKSEDLFFSRTDLRGVIQAANSVFVHVSGYEWSALDGAPHKIVRHPDMPAGVFHLMWQELAAGRPFAGYVKNLATDHTHYWVFAVVLPLDDGYLSMRLKPGSEIFAQIHDLYAALRTEEQAGRATPEQSADLLLQKLREMGHADYPSFMSTALAAEIAARGAGLQRRVDHCLQSMCELAEAVEKMHRYGDMVDTIFHSTALIPNNLSIQARSLEGANGPISVISNNHQLMAQSLGDILRRFRTAVEDGVSHTVMARFNAAVRLLTQEMAAQFSNNPPVAGLDSDAEAKRLAALSTECQIRENASVSKVMGAAAVYRGMSTDMRRVMSGLEMSRVMCKIEQSKYAKNVDGLNEIVGRLHRAERQLSEVIDAIETSVGAIEDRTNRLMPGQAA</sequence>
<name>A0A073IWM0_9RHOB</name>
<proteinExistence type="predicted"/>
<dbReference type="OrthoDB" id="266313at2"/>
<dbReference type="Gene3D" id="3.30.450.20">
    <property type="entry name" value="PAS domain"/>
    <property type="match status" value="1"/>
</dbReference>
<evidence type="ECO:0000313" key="3">
    <source>
        <dbReference type="Proteomes" id="UP000027746"/>
    </source>
</evidence>
<protein>
    <recommendedName>
        <fullName evidence="1">PAS fold-3 domain-containing protein</fullName>
    </recommendedName>
</protein>
<comment type="caution">
    <text evidence="2">The sequence shown here is derived from an EMBL/GenBank/DDBJ whole genome shotgun (WGS) entry which is preliminary data.</text>
</comment>
<dbReference type="InterPro" id="IPR000014">
    <property type="entry name" value="PAS"/>
</dbReference>
<gene>
    <name evidence="2" type="ORF">SUH3_04805</name>
</gene>
<feature type="domain" description="PAS fold-3" evidence="1">
    <location>
        <begin position="32"/>
        <end position="101"/>
    </location>
</feature>
<keyword evidence="3" id="KW-1185">Reference proteome</keyword>
<organism evidence="2 3">
    <name type="scientific">Pseudosulfitobacter pseudonitzschiae</name>
    <dbReference type="NCBI Taxonomy" id="1402135"/>
    <lineage>
        <taxon>Bacteria</taxon>
        <taxon>Pseudomonadati</taxon>
        <taxon>Pseudomonadota</taxon>
        <taxon>Alphaproteobacteria</taxon>
        <taxon>Rhodobacterales</taxon>
        <taxon>Roseobacteraceae</taxon>
        <taxon>Pseudosulfitobacter</taxon>
    </lineage>
</organism>
<evidence type="ECO:0000259" key="1">
    <source>
        <dbReference type="Pfam" id="PF08447"/>
    </source>
</evidence>
<dbReference type="SUPFAM" id="SSF55785">
    <property type="entry name" value="PYP-like sensor domain (PAS domain)"/>
    <property type="match status" value="1"/>
</dbReference>
<dbReference type="Pfam" id="PF08447">
    <property type="entry name" value="PAS_3"/>
    <property type="match status" value="1"/>
</dbReference>
<accession>A0A073IWM0</accession>
<dbReference type="Proteomes" id="UP000027746">
    <property type="component" value="Unassembled WGS sequence"/>
</dbReference>
<dbReference type="InterPro" id="IPR035965">
    <property type="entry name" value="PAS-like_dom_sf"/>
</dbReference>
<dbReference type="AlphaFoldDB" id="A0A073IWM0"/>
<dbReference type="GeneID" id="68869889"/>
<evidence type="ECO:0000313" key="2">
    <source>
        <dbReference type="EMBL" id="KEJ94743.1"/>
    </source>
</evidence>
<dbReference type="EMBL" id="JAMD01000010">
    <property type="protein sequence ID" value="KEJ94743.1"/>
    <property type="molecule type" value="Genomic_DNA"/>
</dbReference>